<name>A0ABM5KXM7_DIAVI</name>
<dbReference type="GeneID" id="126890141"/>
<evidence type="ECO:0000313" key="2">
    <source>
        <dbReference type="EnsemblMetazoa" id="XP_050514948.1"/>
    </source>
</evidence>
<dbReference type="RefSeq" id="XP_050514948.1">
    <property type="nucleotide sequence ID" value="XM_050658991.1"/>
</dbReference>
<feature type="compositionally biased region" description="Basic and acidic residues" evidence="1">
    <location>
        <begin position="14"/>
        <end position="61"/>
    </location>
</feature>
<evidence type="ECO:0000313" key="3">
    <source>
        <dbReference type="Proteomes" id="UP001652700"/>
    </source>
</evidence>
<dbReference type="EnsemblMetazoa" id="XM_050658991.1">
    <property type="protein sequence ID" value="XP_050514948.1"/>
    <property type="gene ID" value="LOC126890141"/>
</dbReference>
<feature type="region of interest" description="Disordered" evidence="1">
    <location>
        <begin position="1"/>
        <end position="73"/>
    </location>
</feature>
<organism evidence="2 3">
    <name type="scientific">Diabrotica virgifera virgifera</name>
    <name type="common">western corn rootworm</name>
    <dbReference type="NCBI Taxonomy" id="50390"/>
    <lineage>
        <taxon>Eukaryota</taxon>
        <taxon>Metazoa</taxon>
        <taxon>Ecdysozoa</taxon>
        <taxon>Arthropoda</taxon>
        <taxon>Hexapoda</taxon>
        <taxon>Insecta</taxon>
        <taxon>Pterygota</taxon>
        <taxon>Neoptera</taxon>
        <taxon>Endopterygota</taxon>
        <taxon>Coleoptera</taxon>
        <taxon>Polyphaga</taxon>
        <taxon>Cucujiformia</taxon>
        <taxon>Chrysomeloidea</taxon>
        <taxon>Chrysomelidae</taxon>
        <taxon>Galerucinae</taxon>
        <taxon>Diabroticina</taxon>
        <taxon>Diabroticites</taxon>
        <taxon>Diabrotica</taxon>
    </lineage>
</organism>
<dbReference type="Proteomes" id="UP001652700">
    <property type="component" value="Unplaced"/>
</dbReference>
<feature type="compositionally biased region" description="Polar residues" evidence="1">
    <location>
        <begin position="62"/>
        <end position="71"/>
    </location>
</feature>
<protein>
    <submittedName>
        <fullName evidence="2">Uncharacterized protein</fullName>
    </submittedName>
</protein>
<proteinExistence type="predicted"/>
<evidence type="ECO:0000256" key="1">
    <source>
        <dbReference type="SAM" id="MobiDB-lite"/>
    </source>
</evidence>
<keyword evidence="3" id="KW-1185">Reference proteome</keyword>
<accession>A0ABM5KXM7</accession>
<reference evidence="2" key="1">
    <citation type="submission" date="2025-05" db="UniProtKB">
        <authorList>
            <consortium name="EnsemblMetazoa"/>
        </authorList>
    </citation>
    <scope>IDENTIFICATION</scope>
</reference>
<sequence length="172" mass="20533">MDTFGPPAWFLQMKADEEKRRQEEKEENEKRREVKEKRRQEEEELKEKRGQKEEEEKERQNKLVQKQNNLKTDLENKIDEQQNYLRLLHQQIDLKIDLENKIKQQQNDLKSNLERQIVELETKINTQASLSHIISVTNIESEQTASSSFIVQPDTMRNSKLLKPPTFDGQTT</sequence>